<protein>
    <submittedName>
        <fullName evidence="1">Uncharacterized protein</fullName>
    </submittedName>
</protein>
<proteinExistence type="predicted"/>
<dbReference type="AlphaFoldDB" id="A0A383C8S5"/>
<gene>
    <name evidence="1" type="ORF">METZ01_LOCUS481294</name>
</gene>
<accession>A0A383C8S5</accession>
<evidence type="ECO:0000313" key="1">
    <source>
        <dbReference type="EMBL" id="SVE28440.1"/>
    </source>
</evidence>
<name>A0A383C8S5_9ZZZZ</name>
<organism evidence="1">
    <name type="scientific">marine metagenome</name>
    <dbReference type="NCBI Taxonomy" id="408172"/>
    <lineage>
        <taxon>unclassified sequences</taxon>
        <taxon>metagenomes</taxon>
        <taxon>ecological metagenomes</taxon>
    </lineage>
</organism>
<reference evidence="1" key="1">
    <citation type="submission" date="2018-05" db="EMBL/GenBank/DDBJ databases">
        <authorList>
            <person name="Lanie J.A."/>
            <person name="Ng W.-L."/>
            <person name="Kazmierczak K.M."/>
            <person name="Andrzejewski T.M."/>
            <person name="Davidsen T.M."/>
            <person name="Wayne K.J."/>
            <person name="Tettelin H."/>
            <person name="Glass J.I."/>
            <person name="Rusch D."/>
            <person name="Podicherti R."/>
            <person name="Tsui H.-C.T."/>
            <person name="Winkler M.E."/>
        </authorList>
    </citation>
    <scope>NUCLEOTIDE SEQUENCE</scope>
</reference>
<dbReference type="EMBL" id="UINC01206696">
    <property type="protein sequence ID" value="SVE28440.1"/>
    <property type="molecule type" value="Genomic_DNA"/>
</dbReference>
<sequence length="65" mass="7464">MGYFYHFKRGDRVTIITGSYWRCTGVVDSAVFQRTIDHPDEYAPGYHIVLDSGPVVTVRWDEVAL</sequence>